<sequence>MPDWQERIADDTRPSIRAEHELRYALAAPLIRASTRWCDLGCGSGIGAAAALAGKAYAGRALLVDREQAVADRAAAAIGRRRAVALAADLATPEGVAQVRGALGDRDDPLLVTCFETIEHLDDFAPLVALLVELAARPGATVVLSVPNDAFWAIENPHHTTSWGEGAVEELRALLPADHVVLHQFALNGSAIADPAESADGSAAFALAPGVPSHVLLAFGDGAEQFAGAPVARVVQSDVEAQRRWERQRESDLLYYATAVKALEERLAAAEQAAAEAAAAAAPAPASDDEASDAPAASGHA</sequence>
<dbReference type="SUPFAM" id="SSF53335">
    <property type="entry name" value="S-adenosyl-L-methionine-dependent methyltransferases"/>
    <property type="match status" value="1"/>
</dbReference>
<name>A0ABU4HK04_9ACTN</name>
<gene>
    <name evidence="2" type="ORF">R7226_04880</name>
</gene>
<keyword evidence="2" id="KW-0489">Methyltransferase</keyword>
<reference evidence="2 3" key="2">
    <citation type="submission" date="2023-10" db="EMBL/GenBank/DDBJ databases">
        <authorList>
            <person name="Han X.F."/>
        </authorList>
    </citation>
    <scope>NUCLEOTIDE SEQUENCE [LARGE SCALE GENOMIC DNA]</scope>
    <source>
        <strain evidence="2 3">KCTC 39840</strain>
    </source>
</reference>
<dbReference type="Gene3D" id="3.40.50.150">
    <property type="entry name" value="Vaccinia Virus protein VP39"/>
    <property type="match status" value="1"/>
</dbReference>
<dbReference type="Pfam" id="PF13489">
    <property type="entry name" value="Methyltransf_23"/>
    <property type="match status" value="1"/>
</dbReference>
<dbReference type="GO" id="GO:0032259">
    <property type="term" value="P:methylation"/>
    <property type="evidence" value="ECO:0007669"/>
    <property type="project" value="UniProtKB-KW"/>
</dbReference>
<keyword evidence="3" id="KW-1185">Reference proteome</keyword>
<dbReference type="EMBL" id="JAWSTH010000007">
    <property type="protein sequence ID" value="MDW5593658.1"/>
    <property type="molecule type" value="Genomic_DNA"/>
</dbReference>
<dbReference type="Proteomes" id="UP001284601">
    <property type="component" value="Unassembled WGS sequence"/>
</dbReference>
<dbReference type="RefSeq" id="WP_318595917.1">
    <property type="nucleotide sequence ID" value="NZ_JAWSTH010000007.1"/>
</dbReference>
<dbReference type="InterPro" id="IPR029063">
    <property type="entry name" value="SAM-dependent_MTases_sf"/>
</dbReference>
<feature type="compositionally biased region" description="Low complexity" evidence="1">
    <location>
        <begin position="274"/>
        <end position="286"/>
    </location>
</feature>
<protein>
    <submittedName>
        <fullName evidence="2">Methyltransferase domain-containing protein</fullName>
    </submittedName>
</protein>
<comment type="caution">
    <text evidence="2">The sequence shown here is derived from an EMBL/GenBank/DDBJ whole genome shotgun (WGS) entry which is preliminary data.</text>
</comment>
<dbReference type="GO" id="GO:0008168">
    <property type="term" value="F:methyltransferase activity"/>
    <property type="evidence" value="ECO:0007669"/>
    <property type="project" value="UniProtKB-KW"/>
</dbReference>
<feature type="region of interest" description="Disordered" evidence="1">
    <location>
        <begin position="274"/>
        <end position="301"/>
    </location>
</feature>
<keyword evidence="2" id="KW-0808">Transferase</keyword>
<reference evidence="3" key="1">
    <citation type="submission" date="2023-07" db="EMBL/GenBank/DDBJ databases">
        <title>Conexibacter stalactiti sp. nov., isolated from stalactites in a lava cave and emended description of the genus Conexibacter.</title>
        <authorList>
            <person name="Lee S.D."/>
        </authorList>
    </citation>
    <scope>NUCLEOTIDE SEQUENCE [LARGE SCALE GENOMIC DNA]</scope>
    <source>
        <strain evidence="3">KCTC 39840</strain>
    </source>
</reference>
<accession>A0ABU4HK04</accession>
<organism evidence="2 3">
    <name type="scientific">Conexibacter stalactiti</name>
    <dbReference type="NCBI Taxonomy" id="1940611"/>
    <lineage>
        <taxon>Bacteria</taxon>
        <taxon>Bacillati</taxon>
        <taxon>Actinomycetota</taxon>
        <taxon>Thermoleophilia</taxon>
        <taxon>Solirubrobacterales</taxon>
        <taxon>Conexibacteraceae</taxon>
        <taxon>Conexibacter</taxon>
    </lineage>
</organism>
<proteinExistence type="predicted"/>
<evidence type="ECO:0000313" key="3">
    <source>
        <dbReference type="Proteomes" id="UP001284601"/>
    </source>
</evidence>
<evidence type="ECO:0000313" key="2">
    <source>
        <dbReference type="EMBL" id="MDW5593658.1"/>
    </source>
</evidence>
<evidence type="ECO:0000256" key="1">
    <source>
        <dbReference type="SAM" id="MobiDB-lite"/>
    </source>
</evidence>